<keyword evidence="2" id="KW-1133">Transmembrane helix</keyword>
<evidence type="ECO:0000256" key="2">
    <source>
        <dbReference type="SAM" id="Phobius"/>
    </source>
</evidence>
<reference evidence="4 5" key="1">
    <citation type="journal article" date="2019" name="Int. J. Syst. Evol. Microbiol.">
        <title>The Global Catalogue of Microorganisms (GCM) 10K type strain sequencing project: providing services to taxonomists for standard genome sequencing and annotation.</title>
        <authorList>
            <consortium name="The Broad Institute Genomics Platform"/>
            <consortium name="The Broad Institute Genome Sequencing Center for Infectious Disease"/>
            <person name="Wu L."/>
            <person name="Ma J."/>
        </authorList>
    </citation>
    <scope>NUCLEOTIDE SEQUENCE [LARGE SCALE GENOMIC DNA]</scope>
    <source>
        <strain evidence="4 5">CGMCC 1.12543</strain>
    </source>
</reference>
<proteinExistence type="predicted"/>
<keyword evidence="5" id="KW-1185">Reference proteome</keyword>
<feature type="compositionally biased region" description="Low complexity" evidence="1">
    <location>
        <begin position="1"/>
        <end position="25"/>
    </location>
</feature>
<keyword evidence="2" id="KW-0472">Membrane</keyword>
<protein>
    <submittedName>
        <fullName evidence="4">DUF58 domain-containing protein</fullName>
    </submittedName>
</protein>
<dbReference type="RefSeq" id="WP_247421881.1">
    <property type="nucleotide sequence ID" value="NZ_JALLGW010000006.1"/>
</dbReference>
<evidence type="ECO:0000313" key="5">
    <source>
        <dbReference type="Proteomes" id="UP001596099"/>
    </source>
</evidence>
<dbReference type="EMBL" id="JBHSQH010000008">
    <property type="protein sequence ID" value="MFC5973842.1"/>
    <property type="molecule type" value="Genomic_DNA"/>
</dbReference>
<dbReference type="PANTHER" id="PTHR33608">
    <property type="entry name" value="BLL2464 PROTEIN"/>
    <property type="match status" value="1"/>
</dbReference>
<sequence length="463" mass="50055">MSNATATASQSNQSNQSSQSETASSYGQRVSSATDGDDLAVEVERRRTGRWRGIVAVALFAGAVGVLAARPLLLLATVPAAAFAAYPRITGRPKPTLRVERTVDDDTPDRGSDVEVTVRITNTGRWPLVDARFVDGVPPMLAVREGSPRHAAFLWPGRSTTFSYTVGAEYGRHQFDPVTTYLRDVSGGTELEATVDCEPATSLTCTDAVPEVPLRKQSRHSTGRLVTDDGGAGIEFHRTREYQKGDPMSRIDWKRYAKTGDLTTVEFREERAATIVLLVDARQSAYRASAEGEPHGLAYNLAGAEQLLTALGETRDYVGLAAIGREFCWLAAGVGIEHELTARELLATHPVLSTVPPEEDAENPDEQAAELRKRLSGDAQVIYLSPLADEYSTSLALTLEANGHPVTVISPDVTSDATVGSRLARVDRQNRLSSLRQAEIPVVDWTPDQPLGTSIVDVMEASE</sequence>
<organism evidence="4 5">
    <name type="scientific">Halomarina salina</name>
    <dbReference type="NCBI Taxonomy" id="1872699"/>
    <lineage>
        <taxon>Archaea</taxon>
        <taxon>Methanobacteriati</taxon>
        <taxon>Methanobacteriota</taxon>
        <taxon>Stenosarchaea group</taxon>
        <taxon>Halobacteria</taxon>
        <taxon>Halobacteriales</taxon>
        <taxon>Natronomonadaceae</taxon>
        <taxon>Halomarina</taxon>
    </lineage>
</organism>
<evidence type="ECO:0000313" key="4">
    <source>
        <dbReference type="EMBL" id="MFC5973842.1"/>
    </source>
</evidence>
<feature type="transmembrane region" description="Helical" evidence="2">
    <location>
        <begin position="54"/>
        <end position="86"/>
    </location>
</feature>
<feature type="region of interest" description="Disordered" evidence="1">
    <location>
        <begin position="1"/>
        <end position="38"/>
    </location>
</feature>
<dbReference type="PANTHER" id="PTHR33608:SF6">
    <property type="entry name" value="BLL2464 PROTEIN"/>
    <property type="match status" value="1"/>
</dbReference>
<dbReference type="AlphaFoldDB" id="A0ABD5RT85"/>
<keyword evidence="2" id="KW-0812">Transmembrane</keyword>
<evidence type="ECO:0000256" key="1">
    <source>
        <dbReference type="SAM" id="MobiDB-lite"/>
    </source>
</evidence>
<dbReference type="Proteomes" id="UP001596099">
    <property type="component" value="Unassembled WGS sequence"/>
</dbReference>
<feature type="domain" description="DUF58" evidence="3">
    <location>
        <begin position="239"/>
        <end position="386"/>
    </location>
</feature>
<accession>A0ABD5RT85</accession>
<evidence type="ECO:0000259" key="3">
    <source>
        <dbReference type="Pfam" id="PF01882"/>
    </source>
</evidence>
<dbReference type="Pfam" id="PF01882">
    <property type="entry name" value="DUF58"/>
    <property type="match status" value="1"/>
</dbReference>
<comment type="caution">
    <text evidence="4">The sequence shown here is derived from an EMBL/GenBank/DDBJ whole genome shotgun (WGS) entry which is preliminary data.</text>
</comment>
<gene>
    <name evidence="4" type="ORF">ACFPYI_21170</name>
</gene>
<name>A0ABD5RT85_9EURY</name>
<dbReference type="InterPro" id="IPR002881">
    <property type="entry name" value="DUF58"/>
</dbReference>